<name>A0A160DUY9_9GAMM</name>
<evidence type="ECO:0000313" key="3">
    <source>
        <dbReference type="EMBL" id="ANB18328.1"/>
    </source>
</evidence>
<dbReference type="PROSITE" id="PS00166">
    <property type="entry name" value="ENOYL_COA_HYDRATASE"/>
    <property type="match status" value="1"/>
</dbReference>
<dbReference type="PANTHER" id="PTHR11941:SF54">
    <property type="entry name" value="ENOYL-COA HYDRATASE, MITOCHONDRIAL"/>
    <property type="match status" value="1"/>
</dbReference>
<dbReference type="CDD" id="cd06558">
    <property type="entry name" value="crotonase-like"/>
    <property type="match status" value="1"/>
</dbReference>
<dbReference type="EMBL" id="CP015249">
    <property type="protein sequence ID" value="ANB18328.1"/>
    <property type="molecule type" value="Genomic_DNA"/>
</dbReference>
<comment type="similarity">
    <text evidence="1 2">Belongs to the enoyl-CoA hydratase/isomerase family.</text>
</comment>
<dbReference type="OrthoDB" id="8640486at2"/>
<dbReference type="Pfam" id="PF00378">
    <property type="entry name" value="ECH_1"/>
    <property type="match status" value="1"/>
</dbReference>
<proteinExistence type="inferred from homology"/>
<gene>
    <name evidence="3" type="ORF">I596_2318</name>
</gene>
<dbReference type="PATRIC" id="fig|1300342.3.peg.2261"/>
<sequence length="252" mass="26961">MLDIVDHPSVRELRLARPPVNALDPALVGRLREAIEAAPASGARGLLLSGAPGMFSAGLDVPALLALDRAAMHAFWTEFFALCAAIARSPIPSVAALTGHSPAGGAVLAMFCDYRVMARGPYRIGLNEVQVGLSVPDCIQVGLRRLVGTYRAERLMVSGTMLEAEQAQAIGFVDELVDVDHVVPRALVWLGELLQLPPRAMAETRRLARADLVAAFADLAAFPVEAFVDGWFSDESQGTLQALVARLRSKSR</sequence>
<reference evidence="3 4" key="1">
    <citation type="submission" date="2016-04" db="EMBL/GenBank/DDBJ databases">
        <title>Complete genome sequence of Dokdonella koreensis DS-123T.</title>
        <authorList>
            <person name="Kim J.F."/>
            <person name="Lee H."/>
            <person name="Kwak M.-J."/>
        </authorList>
    </citation>
    <scope>NUCLEOTIDE SEQUENCE [LARGE SCALE GENOMIC DNA]</scope>
    <source>
        <strain evidence="3 4">DS-123</strain>
    </source>
</reference>
<keyword evidence="4" id="KW-1185">Reference proteome</keyword>
<dbReference type="InterPro" id="IPR001753">
    <property type="entry name" value="Enoyl-CoA_hydra/iso"/>
</dbReference>
<dbReference type="STRING" id="1300342.I596_2318"/>
<dbReference type="GO" id="GO:0003824">
    <property type="term" value="F:catalytic activity"/>
    <property type="evidence" value="ECO:0007669"/>
    <property type="project" value="InterPro"/>
</dbReference>
<dbReference type="AlphaFoldDB" id="A0A160DUY9"/>
<evidence type="ECO:0000256" key="1">
    <source>
        <dbReference type="ARBA" id="ARBA00005254"/>
    </source>
</evidence>
<dbReference type="RefSeq" id="WP_067647615.1">
    <property type="nucleotide sequence ID" value="NZ_CP015249.1"/>
</dbReference>
<dbReference type="SUPFAM" id="SSF52096">
    <property type="entry name" value="ClpP/crotonase"/>
    <property type="match status" value="1"/>
</dbReference>
<dbReference type="InterPro" id="IPR029045">
    <property type="entry name" value="ClpP/crotonase-like_dom_sf"/>
</dbReference>
<dbReference type="InterPro" id="IPR018376">
    <property type="entry name" value="Enoyl-CoA_hyd/isom_CS"/>
</dbReference>
<evidence type="ECO:0000313" key="4">
    <source>
        <dbReference type="Proteomes" id="UP000076830"/>
    </source>
</evidence>
<accession>A0A160DUY9</accession>
<dbReference type="GO" id="GO:0006635">
    <property type="term" value="P:fatty acid beta-oxidation"/>
    <property type="evidence" value="ECO:0007669"/>
    <property type="project" value="TreeGrafter"/>
</dbReference>
<protein>
    <submittedName>
        <fullName evidence="3">Enoyl-CoA hydratase</fullName>
    </submittedName>
</protein>
<dbReference type="PANTHER" id="PTHR11941">
    <property type="entry name" value="ENOYL-COA HYDRATASE-RELATED"/>
    <property type="match status" value="1"/>
</dbReference>
<evidence type="ECO:0000256" key="2">
    <source>
        <dbReference type="RuleBase" id="RU003707"/>
    </source>
</evidence>
<dbReference type="Proteomes" id="UP000076830">
    <property type="component" value="Chromosome"/>
</dbReference>
<organism evidence="3 4">
    <name type="scientific">Dokdonella koreensis DS-123</name>
    <dbReference type="NCBI Taxonomy" id="1300342"/>
    <lineage>
        <taxon>Bacteria</taxon>
        <taxon>Pseudomonadati</taxon>
        <taxon>Pseudomonadota</taxon>
        <taxon>Gammaproteobacteria</taxon>
        <taxon>Lysobacterales</taxon>
        <taxon>Rhodanobacteraceae</taxon>
        <taxon>Dokdonella</taxon>
    </lineage>
</organism>
<dbReference type="KEGG" id="dko:I596_2318"/>
<dbReference type="Gene3D" id="3.90.226.10">
    <property type="entry name" value="2-enoyl-CoA Hydratase, Chain A, domain 1"/>
    <property type="match status" value="1"/>
</dbReference>